<dbReference type="FunFam" id="3.30.200.20:FF:000466">
    <property type="entry name" value="Putative LRR receptor-like serine/threonine-protein kinase"/>
    <property type="match status" value="1"/>
</dbReference>
<dbReference type="PRINTS" id="PR00019">
    <property type="entry name" value="LEURICHRPT"/>
</dbReference>
<dbReference type="InterPro" id="IPR032675">
    <property type="entry name" value="LRR_dom_sf"/>
</dbReference>
<protein>
    <recommendedName>
        <fullName evidence="10">Protein kinase domain-containing protein</fullName>
    </recommendedName>
</protein>
<evidence type="ECO:0000256" key="8">
    <source>
        <dbReference type="SAM" id="Phobius"/>
    </source>
</evidence>
<evidence type="ECO:0000256" key="5">
    <source>
        <dbReference type="ARBA" id="ARBA00022737"/>
    </source>
</evidence>
<accession>A0A8T2Q3G4</accession>
<dbReference type="GO" id="GO:0004672">
    <property type="term" value="F:protein kinase activity"/>
    <property type="evidence" value="ECO:0007669"/>
    <property type="project" value="InterPro"/>
</dbReference>
<comment type="subcellular location">
    <subcellularLocation>
        <location evidence="1">Membrane</location>
    </subcellularLocation>
</comment>
<dbReference type="OMA" id="KKTKPWP"/>
<dbReference type="SUPFAM" id="SSF52047">
    <property type="entry name" value="RNI-like"/>
    <property type="match status" value="1"/>
</dbReference>
<name>A0A8T2Q3G4_CERRI</name>
<dbReference type="PROSITE" id="PS51450">
    <property type="entry name" value="LRR"/>
    <property type="match status" value="3"/>
</dbReference>
<dbReference type="AlphaFoldDB" id="A0A8T2Q3G4"/>
<dbReference type="InterPro" id="IPR000719">
    <property type="entry name" value="Prot_kinase_dom"/>
</dbReference>
<feature type="chain" id="PRO_5036275790" description="Protein kinase domain-containing protein" evidence="9">
    <location>
        <begin position="24"/>
        <end position="901"/>
    </location>
</feature>
<dbReference type="PANTHER" id="PTHR48010:SF96">
    <property type="entry name" value="OS05G0595800 PROTEIN"/>
    <property type="match status" value="1"/>
</dbReference>
<dbReference type="SMART" id="SM00369">
    <property type="entry name" value="LRR_TYP"/>
    <property type="match status" value="6"/>
</dbReference>
<dbReference type="EMBL" id="CM035443">
    <property type="protein sequence ID" value="KAH7278262.1"/>
    <property type="molecule type" value="Genomic_DNA"/>
</dbReference>
<dbReference type="PROSITE" id="PS51257">
    <property type="entry name" value="PROKAR_LIPOPROTEIN"/>
    <property type="match status" value="1"/>
</dbReference>
<reference evidence="11" key="1">
    <citation type="submission" date="2021-08" db="EMBL/GenBank/DDBJ databases">
        <title>WGS assembly of Ceratopteris richardii.</title>
        <authorList>
            <person name="Marchant D.B."/>
            <person name="Chen G."/>
            <person name="Jenkins J."/>
            <person name="Shu S."/>
            <person name="Leebens-Mack J."/>
            <person name="Grimwood J."/>
            <person name="Schmutz J."/>
            <person name="Soltis P."/>
            <person name="Soltis D."/>
            <person name="Chen Z.-H."/>
        </authorList>
    </citation>
    <scope>NUCLEOTIDE SEQUENCE</scope>
    <source>
        <strain evidence="11">Whitten #5841</strain>
        <tissue evidence="11">Leaf</tissue>
    </source>
</reference>
<dbReference type="Proteomes" id="UP000825935">
    <property type="component" value="Chromosome 38"/>
</dbReference>
<evidence type="ECO:0000256" key="4">
    <source>
        <dbReference type="ARBA" id="ARBA00022729"/>
    </source>
</evidence>
<evidence type="ECO:0000313" key="11">
    <source>
        <dbReference type="EMBL" id="KAH7278264.1"/>
    </source>
</evidence>
<keyword evidence="6 8" id="KW-1133">Transmembrane helix</keyword>
<dbReference type="InterPro" id="IPR001245">
    <property type="entry name" value="Ser-Thr/Tyr_kinase_cat_dom"/>
</dbReference>
<feature type="domain" description="Protein kinase" evidence="10">
    <location>
        <begin position="578"/>
        <end position="872"/>
    </location>
</feature>
<dbReference type="SUPFAM" id="SSF52058">
    <property type="entry name" value="L domain-like"/>
    <property type="match status" value="1"/>
</dbReference>
<evidence type="ECO:0000256" key="7">
    <source>
        <dbReference type="ARBA" id="ARBA00023136"/>
    </source>
</evidence>
<dbReference type="EMBL" id="CM035443">
    <property type="protein sequence ID" value="KAH7278261.1"/>
    <property type="molecule type" value="Genomic_DNA"/>
</dbReference>
<dbReference type="EMBL" id="CM035443">
    <property type="protein sequence ID" value="KAH7278258.1"/>
    <property type="molecule type" value="Genomic_DNA"/>
</dbReference>
<evidence type="ECO:0000256" key="2">
    <source>
        <dbReference type="ARBA" id="ARBA00022614"/>
    </source>
</evidence>
<feature type="transmembrane region" description="Helical" evidence="8">
    <location>
        <begin position="477"/>
        <end position="501"/>
    </location>
</feature>
<proteinExistence type="predicted"/>
<dbReference type="EMBL" id="CM035443">
    <property type="protein sequence ID" value="KAH7278264.1"/>
    <property type="molecule type" value="Genomic_DNA"/>
</dbReference>
<keyword evidence="2" id="KW-0433">Leucine-rich repeat</keyword>
<dbReference type="Pfam" id="PF07714">
    <property type="entry name" value="PK_Tyr_Ser-Thr"/>
    <property type="match status" value="1"/>
</dbReference>
<dbReference type="EMBL" id="CM035443">
    <property type="protein sequence ID" value="KAH7278263.1"/>
    <property type="molecule type" value="Genomic_DNA"/>
</dbReference>
<dbReference type="GO" id="GO:0005524">
    <property type="term" value="F:ATP binding"/>
    <property type="evidence" value="ECO:0007669"/>
    <property type="project" value="InterPro"/>
</dbReference>
<keyword evidence="5" id="KW-0677">Repeat</keyword>
<dbReference type="PANTHER" id="PTHR48010">
    <property type="entry name" value="OS05G0588300 PROTEIN"/>
    <property type="match status" value="1"/>
</dbReference>
<evidence type="ECO:0000256" key="6">
    <source>
        <dbReference type="ARBA" id="ARBA00022989"/>
    </source>
</evidence>
<dbReference type="FunFam" id="3.80.10.10:FF:000383">
    <property type="entry name" value="Leucine-rich repeat receptor protein kinase EMS1"/>
    <property type="match status" value="2"/>
</dbReference>
<evidence type="ECO:0000256" key="1">
    <source>
        <dbReference type="ARBA" id="ARBA00004370"/>
    </source>
</evidence>
<organism evidence="11 12">
    <name type="scientific">Ceratopteris richardii</name>
    <name type="common">Triangle waterfern</name>
    <dbReference type="NCBI Taxonomy" id="49495"/>
    <lineage>
        <taxon>Eukaryota</taxon>
        <taxon>Viridiplantae</taxon>
        <taxon>Streptophyta</taxon>
        <taxon>Embryophyta</taxon>
        <taxon>Tracheophyta</taxon>
        <taxon>Polypodiopsida</taxon>
        <taxon>Polypodiidae</taxon>
        <taxon>Polypodiales</taxon>
        <taxon>Pteridineae</taxon>
        <taxon>Pteridaceae</taxon>
        <taxon>Parkerioideae</taxon>
        <taxon>Ceratopteris</taxon>
    </lineage>
</organism>
<evidence type="ECO:0000256" key="9">
    <source>
        <dbReference type="SAM" id="SignalP"/>
    </source>
</evidence>
<dbReference type="Pfam" id="PF00560">
    <property type="entry name" value="LRR_1"/>
    <property type="match status" value="2"/>
</dbReference>
<dbReference type="InterPro" id="IPR001611">
    <property type="entry name" value="Leu-rich_rpt"/>
</dbReference>
<dbReference type="OrthoDB" id="1394818at2759"/>
<keyword evidence="4 9" id="KW-0732">Signal</keyword>
<dbReference type="EMBL" id="CM035443">
    <property type="protein sequence ID" value="KAH7278260.1"/>
    <property type="molecule type" value="Genomic_DNA"/>
</dbReference>
<dbReference type="FunFam" id="3.80.10.10:FF:000400">
    <property type="entry name" value="Nuclear pore complex protein NUP107"/>
    <property type="match status" value="1"/>
</dbReference>
<evidence type="ECO:0000313" key="12">
    <source>
        <dbReference type="Proteomes" id="UP000825935"/>
    </source>
</evidence>
<dbReference type="GO" id="GO:0016020">
    <property type="term" value="C:membrane"/>
    <property type="evidence" value="ECO:0007669"/>
    <property type="project" value="UniProtKB-SubCell"/>
</dbReference>
<keyword evidence="7 8" id="KW-0472">Membrane</keyword>
<feature type="signal peptide" evidence="9">
    <location>
        <begin position="1"/>
        <end position="23"/>
    </location>
</feature>
<dbReference type="InterPro" id="IPR050994">
    <property type="entry name" value="At_inactive_RLKs"/>
</dbReference>
<dbReference type="InterPro" id="IPR008271">
    <property type="entry name" value="Ser/Thr_kinase_AS"/>
</dbReference>
<dbReference type="Gene3D" id="3.30.200.20">
    <property type="entry name" value="Phosphorylase Kinase, domain 1"/>
    <property type="match status" value="1"/>
</dbReference>
<dbReference type="InterPro" id="IPR011009">
    <property type="entry name" value="Kinase-like_dom_sf"/>
</dbReference>
<keyword evidence="3 8" id="KW-0812">Transmembrane</keyword>
<dbReference type="SMART" id="SM00220">
    <property type="entry name" value="S_TKc"/>
    <property type="match status" value="1"/>
</dbReference>
<keyword evidence="12" id="KW-1185">Reference proteome</keyword>
<sequence>MGSCKCWCVFVICLASVFGCVYGSPRSEEVTALENFLHAVLPSSSFTSFNFSAICSWEKIRCTEDGIVTGIFLESLDLRGYIPMNTLGNLSSLSELSLYNNSLQSPIPPDIWSLTNLRYLSLSLNSFEEELSTQLSHLVKLERLDLSQNKFYGPIPQQIGQLNHLQYLYLGFNSFSGSLSADVFTNPSLRVLDISHNELNGSLPPQPTNLSNLLYLNLSGNSISGKLPFGLSAMRTLATLDLSNNSFTGDLESLHGLPSLEQVILSFNSFTGPIPLLRSSKIVKMNSNLLSGHIQAVFGPQLSVLDLSSNSLSGAISELVNVSSPLMKHIDVSSNSFSGSLSLVNFTSFTALEYLDLSSNNITGSIPDAIGDSTNLTYIDFSNNMINGSVPQSFVHLTSLSHLDLSCNSLSGDVTELTRLQNMKYLNLSFNENLGCNFALVAAFGMGSFSGVMDCRPAAANITLPPPGSLRKGKINLGIVVGVVVGCVLGLGVVFMIFSVVRCRKKGRWPRHSTLSLKQRVGTFKEDSKFMSGPFSFESNSGPWVANVKNATSVPVIMFEKPLLNLTFADLLRATSNFNRETQVSQGGLGPVYSAMLPGDLHVSIKVLIDGRILTNEVAASEFSSLAKIKHPNLVPLLGYCIVGEERLVIYEFMKNGGLHRWLLGSPDCSQGFPPHNHMYYDVSRDLASRATVEPLPEAVNLSWGVRHKIALGLARALAFLHHGQSVKLVHRDVKASNVMLDEEFEPHLANTGLAGLLAGSEDAMFAGGSPGYAPPEYGQSGGKVTSMGDVFSYGVVLLELVTGKKPIGDTYEDEEGAGTSGCPAINDLVGWIRMLMHEKQSGSLIRALDSRAYEDPISQGQMLEVLRIGYLCTADLASKRPTIQQVVGLLKDIAPNMNSP</sequence>
<dbReference type="SUPFAM" id="SSF56112">
    <property type="entry name" value="Protein kinase-like (PK-like)"/>
    <property type="match status" value="1"/>
</dbReference>
<dbReference type="PROSITE" id="PS00108">
    <property type="entry name" value="PROTEIN_KINASE_ST"/>
    <property type="match status" value="1"/>
</dbReference>
<dbReference type="InterPro" id="IPR003591">
    <property type="entry name" value="Leu-rich_rpt_typical-subtyp"/>
</dbReference>
<evidence type="ECO:0000259" key="10">
    <source>
        <dbReference type="PROSITE" id="PS50011"/>
    </source>
</evidence>
<dbReference type="PROSITE" id="PS50011">
    <property type="entry name" value="PROTEIN_KINASE_DOM"/>
    <property type="match status" value="1"/>
</dbReference>
<dbReference type="Pfam" id="PF13855">
    <property type="entry name" value="LRR_8"/>
    <property type="match status" value="2"/>
</dbReference>
<dbReference type="EMBL" id="CM035443">
    <property type="protein sequence ID" value="KAH7278259.1"/>
    <property type="molecule type" value="Genomic_DNA"/>
</dbReference>
<dbReference type="Gene3D" id="3.80.10.10">
    <property type="entry name" value="Ribonuclease Inhibitor"/>
    <property type="match status" value="2"/>
</dbReference>
<evidence type="ECO:0000256" key="3">
    <source>
        <dbReference type="ARBA" id="ARBA00022692"/>
    </source>
</evidence>
<gene>
    <name evidence="11" type="ORF">KP509_38G033200</name>
</gene>
<dbReference type="Gene3D" id="1.10.510.10">
    <property type="entry name" value="Transferase(Phosphotransferase) domain 1"/>
    <property type="match status" value="1"/>
</dbReference>
<comment type="caution">
    <text evidence="11">The sequence shown here is derived from an EMBL/GenBank/DDBJ whole genome shotgun (WGS) entry which is preliminary data.</text>
</comment>